<accession>A0A8S5TST5</accession>
<keyword evidence="1" id="KW-0282">Flagellum</keyword>
<keyword evidence="1" id="KW-0966">Cell projection</keyword>
<dbReference type="PROSITE" id="PS51257">
    <property type="entry name" value="PROKAR_LIPOPROTEIN"/>
    <property type="match status" value="1"/>
</dbReference>
<dbReference type="EMBL" id="BK015922">
    <property type="protein sequence ID" value="DAF85261.1"/>
    <property type="molecule type" value="Genomic_DNA"/>
</dbReference>
<name>A0A8S5TST5_9CAUD</name>
<sequence>MKIKFFLIALLSALVVSCSGQELNISVENNSKDYHAPQVFYWVNNNTGAEIKNLEWSLNGVYFYTADLPVDGDHLDLFDFAKKDGTRYDYYAIKPIELKANCKAGRYAIKFDDIPFDFGAVLPVVDEYKADAAVYSWTADFAAENKTADGAAFSLSVSFGYKTDDKATITEIMAQKDIITVYLRQFIAQKSAADLSPKKEDSLQTEIKNAVNDEILSSSRIRAVRFNSLKTE</sequence>
<proteinExistence type="predicted"/>
<evidence type="ECO:0000313" key="1">
    <source>
        <dbReference type="EMBL" id="DAF85261.1"/>
    </source>
</evidence>
<protein>
    <submittedName>
        <fullName evidence="1">Flagellar basal body-associated protein</fullName>
    </submittedName>
</protein>
<keyword evidence="1" id="KW-0969">Cilium</keyword>
<reference evidence="1" key="1">
    <citation type="journal article" date="2021" name="Proc. Natl. Acad. Sci. U.S.A.">
        <title>A Catalog of Tens of Thousands of Viruses from Human Metagenomes Reveals Hidden Associations with Chronic Diseases.</title>
        <authorList>
            <person name="Tisza M.J."/>
            <person name="Buck C.B."/>
        </authorList>
    </citation>
    <scope>NUCLEOTIDE SEQUENCE</scope>
    <source>
        <strain evidence="1">Ct8aS59</strain>
    </source>
</reference>
<organism evidence="1">
    <name type="scientific">Siphoviridae sp. ct8aS59</name>
    <dbReference type="NCBI Taxonomy" id="2825365"/>
    <lineage>
        <taxon>Viruses</taxon>
        <taxon>Duplodnaviria</taxon>
        <taxon>Heunggongvirae</taxon>
        <taxon>Uroviricota</taxon>
        <taxon>Caudoviricetes</taxon>
    </lineage>
</organism>